<evidence type="ECO:0000313" key="2">
    <source>
        <dbReference type="Proteomes" id="UP001041814"/>
    </source>
</evidence>
<dbReference type="InterPro" id="IPR011697">
    <property type="entry name" value="Peptidase_C26"/>
</dbReference>
<keyword evidence="2" id="KW-1185">Reference proteome</keyword>
<dbReference type="PROSITE" id="PS51273">
    <property type="entry name" value="GATASE_TYPE_1"/>
    <property type="match status" value="1"/>
</dbReference>
<gene>
    <name evidence="1" type="ORF">CKO43_12495</name>
</gene>
<dbReference type="Proteomes" id="UP001041814">
    <property type="component" value="Unassembled WGS sequence"/>
</dbReference>
<dbReference type="CDD" id="cd01745">
    <property type="entry name" value="GATase1_2"/>
    <property type="match status" value="1"/>
</dbReference>
<dbReference type="RefSeq" id="WP_200378844.1">
    <property type="nucleotide sequence ID" value="NZ_NRRU01000042.1"/>
</dbReference>
<proteinExistence type="predicted"/>
<dbReference type="Pfam" id="PF07722">
    <property type="entry name" value="Peptidase_C26"/>
    <property type="match status" value="1"/>
</dbReference>
<comment type="caution">
    <text evidence="1">The sequence shown here is derived from an EMBL/GenBank/DDBJ whole genome shotgun (WGS) entry which is preliminary data.</text>
</comment>
<protein>
    <submittedName>
        <fullName evidence="1">Peptidase C26</fullName>
    </submittedName>
</protein>
<reference evidence="1" key="2">
    <citation type="journal article" date="2020" name="Microorganisms">
        <title>Osmotic Adaptation and Compatible Solute Biosynthesis of Phototrophic Bacteria as Revealed from Genome Analyses.</title>
        <authorList>
            <person name="Imhoff J.F."/>
            <person name="Rahn T."/>
            <person name="Kunzel S."/>
            <person name="Keller A."/>
            <person name="Neulinger S.C."/>
        </authorList>
    </citation>
    <scope>NUCLEOTIDE SEQUENCE</scope>
    <source>
        <strain evidence="1">IM 151</strain>
    </source>
</reference>
<dbReference type="Gene3D" id="3.40.50.880">
    <property type="match status" value="1"/>
</dbReference>
<reference evidence="1" key="1">
    <citation type="submission" date="2017-08" db="EMBL/GenBank/DDBJ databases">
        <authorList>
            <person name="Imhoff J.F."/>
            <person name="Rahn T."/>
            <person name="Kuenzel S."/>
            <person name="Neulinger S.C."/>
        </authorList>
    </citation>
    <scope>NUCLEOTIDE SEQUENCE</scope>
    <source>
        <strain evidence="1">IM 151</strain>
    </source>
</reference>
<accession>A0ABS1DVT0</accession>
<dbReference type="EMBL" id="NRRU01000042">
    <property type="protein sequence ID" value="MBK1713598.1"/>
    <property type="molecule type" value="Genomic_DNA"/>
</dbReference>
<evidence type="ECO:0000313" key="1">
    <source>
        <dbReference type="EMBL" id="MBK1713598.1"/>
    </source>
</evidence>
<dbReference type="InterPro" id="IPR029062">
    <property type="entry name" value="Class_I_gatase-like"/>
</dbReference>
<dbReference type="PANTHER" id="PTHR43235:SF1">
    <property type="entry name" value="GLUTAMINE AMIDOTRANSFERASE PB2B2.05-RELATED"/>
    <property type="match status" value="1"/>
</dbReference>
<dbReference type="InterPro" id="IPR044668">
    <property type="entry name" value="PuuD-like"/>
</dbReference>
<name>A0ABS1DVT0_RUBGE</name>
<dbReference type="SUPFAM" id="SSF52317">
    <property type="entry name" value="Class I glutamine amidotransferase-like"/>
    <property type="match status" value="1"/>
</dbReference>
<dbReference type="PANTHER" id="PTHR43235">
    <property type="entry name" value="GLUTAMINE AMIDOTRANSFERASE PB2B2.05-RELATED"/>
    <property type="match status" value="1"/>
</dbReference>
<sequence>MASPLLIGFSARIYTPGTPGIHLDGVWTRTLHFLEQSVAHWVLRGGAVALMIPAVSAGSVVKRGDLNLRDYARALDGLVLQGGNDVAPETYGQTPQHPDWHGDRVRDLYEIELVNAFVEAGKPVFGICRGLQLLNVMHGGTLVQDIPSQRPNARAHRDSSNYERHFHDIEILPDTRLAALYDGLARARVNSIHHQAIEQLAPGFVVEARCPDDGTIEAVRHDGAAWIAAVQWHPEFHVPGDPSTFDDSPLLADFLSAAHAARRRAGPAS</sequence>
<organism evidence="1 2">
    <name type="scientific">Rubrivivax gelatinosus</name>
    <name type="common">Rhodocyclus gelatinosus</name>
    <name type="synonym">Rhodopseudomonas gelatinosa</name>
    <dbReference type="NCBI Taxonomy" id="28068"/>
    <lineage>
        <taxon>Bacteria</taxon>
        <taxon>Pseudomonadati</taxon>
        <taxon>Pseudomonadota</taxon>
        <taxon>Betaproteobacteria</taxon>
        <taxon>Burkholderiales</taxon>
        <taxon>Sphaerotilaceae</taxon>
        <taxon>Rubrivivax</taxon>
    </lineage>
</organism>